<dbReference type="InterPro" id="IPR036390">
    <property type="entry name" value="WH_DNA-bd_sf"/>
</dbReference>
<dbReference type="InterPro" id="IPR052509">
    <property type="entry name" value="Metal_resp_DNA-bind_regulator"/>
</dbReference>
<dbReference type="Gene3D" id="1.10.10.10">
    <property type="entry name" value="Winged helix-like DNA-binding domain superfamily/Winged helix DNA-binding domain"/>
    <property type="match status" value="1"/>
</dbReference>
<sequence>MIFNINAALLDALVLAIVKKEDTYGYEITRVLKNELDVSESTLYPVLRRLQKDDCLEIYDKEYSGRNRRYYKITDRGRKQLDMYRDEWQNYKATITNIFEGVIDDE</sequence>
<proteinExistence type="predicted"/>
<dbReference type="RefSeq" id="WP_022229014.1">
    <property type="nucleotide sequence ID" value="NZ_JAJEQM010000015.1"/>
</dbReference>
<dbReference type="Pfam" id="PF03551">
    <property type="entry name" value="PadR"/>
    <property type="match status" value="1"/>
</dbReference>
<comment type="caution">
    <text evidence="2">The sequence shown here is derived from an EMBL/GenBank/DDBJ whole genome shotgun (WGS) entry which is preliminary data.</text>
</comment>
<dbReference type="Proteomes" id="UP001198242">
    <property type="component" value="Unassembled WGS sequence"/>
</dbReference>
<evidence type="ECO:0000313" key="3">
    <source>
        <dbReference type="Proteomes" id="UP001198242"/>
    </source>
</evidence>
<dbReference type="SUPFAM" id="SSF46785">
    <property type="entry name" value="Winged helix' DNA-binding domain"/>
    <property type="match status" value="1"/>
</dbReference>
<organism evidence="2 3">
    <name type="scientific">Hominilimicola fabiformis</name>
    <dbReference type="NCBI Taxonomy" id="2885356"/>
    <lineage>
        <taxon>Bacteria</taxon>
        <taxon>Bacillati</taxon>
        <taxon>Bacillota</taxon>
        <taxon>Clostridia</taxon>
        <taxon>Eubacteriales</taxon>
        <taxon>Oscillospiraceae</taxon>
        <taxon>Hominilimicola</taxon>
    </lineage>
</organism>
<gene>
    <name evidence="2" type="ORF">LKE05_10540</name>
</gene>
<evidence type="ECO:0000259" key="1">
    <source>
        <dbReference type="Pfam" id="PF03551"/>
    </source>
</evidence>
<dbReference type="InterPro" id="IPR036388">
    <property type="entry name" value="WH-like_DNA-bd_sf"/>
</dbReference>
<dbReference type="PANTHER" id="PTHR33169">
    <property type="entry name" value="PADR-FAMILY TRANSCRIPTIONAL REGULATOR"/>
    <property type="match status" value="1"/>
</dbReference>
<reference evidence="2 3" key="1">
    <citation type="submission" date="2021-10" db="EMBL/GenBank/DDBJ databases">
        <title>Anaerobic single-cell dispensing facilitates the cultivation of human gut bacteria.</title>
        <authorList>
            <person name="Afrizal A."/>
        </authorList>
    </citation>
    <scope>NUCLEOTIDE SEQUENCE [LARGE SCALE GENOMIC DNA]</scope>
    <source>
        <strain evidence="2 3">CLA-AA-H232</strain>
    </source>
</reference>
<dbReference type="InterPro" id="IPR005149">
    <property type="entry name" value="Tscrpt_reg_PadR_N"/>
</dbReference>
<dbReference type="EMBL" id="JAJEQM010000015">
    <property type="protein sequence ID" value="MCC2211223.1"/>
    <property type="molecule type" value="Genomic_DNA"/>
</dbReference>
<name>A0AAE3J9S7_9FIRM</name>
<protein>
    <submittedName>
        <fullName evidence="2">PadR family transcriptional regulator</fullName>
    </submittedName>
</protein>
<feature type="domain" description="Transcription regulator PadR N-terminal" evidence="1">
    <location>
        <begin position="14"/>
        <end position="82"/>
    </location>
</feature>
<evidence type="ECO:0000313" key="2">
    <source>
        <dbReference type="EMBL" id="MCC2211223.1"/>
    </source>
</evidence>
<dbReference type="AlphaFoldDB" id="A0AAE3J9S7"/>
<keyword evidence="3" id="KW-1185">Reference proteome</keyword>
<accession>A0AAE3J9S7</accession>
<dbReference type="PANTHER" id="PTHR33169:SF14">
    <property type="entry name" value="TRANSCRIPTIONAL REGULATOR RV3488"/>
    <property type="match status" value="1"/>
</dbReference>